<reference evidence="2 3" key="1">
    <citation type="journal article" date="2013" name="Genome Announc.">
        <title>Draft Genome Sequence of Holospora undulata Strain HU1, a Micronucleus-Specific Symbiont of the Ciliate Paramecium caudatum.</title>
        <authorList>
            <person name="Dohra H."/>
            <person name="Suzuki H."/>
            <person name="Suzuki T."/>
            <person name="Tanaka K."/>
            <person name="Fujishima M."/>
        </authorList>
    </citation>
    <scope>NUCLEOTIDE SEQUENCE [LARGE SCALE GENOMIC DNA]</scope>
    <source>
        <strain evidence="2 3">HU1</strain>
    </source>
</reference>
<comment type="caution">
    <text evidence="2">The sequence shown here is derived from an EMBL/GenBank/DDBJ whole genome shotgun (WGS) entry which is preliminary data.</text>
</comment>
<name>A0A061JIU2_9PROT</name>
<dbReference type="AlphaFoldDB" id="A0A061JIU2"/>
<gene>
    <name evidence="2" type="ORF">K737_300413</name>
</gene>
<dbReference type="RefSeq" id="WP_006297689.1">
    <property type="nucleotide sequence ID" value="NZ_ARPM03000106.1"/>
</dbReference>
<organism evidence="2 3">
    <name type="scientific">Holospora undulata HU1</name>
    <dbReference type="NCBI Taxonomy" id="1321371"/>
    <lineage>
        <taxon>Bacteria</taxon>
        <taxon>Pseudomonadati</taxon>
        <taxon>Pseudomonadota</taxon>
        <taxon>Alphaproteobacteria</taxon>
        <taxon>Holosporales</taxon>
        <taxon>Holosporaceae</taxon>
        <taxon>Holospora</taxon>
    </lineage>
</organism>
<feature type="coiled-coil region" evidence="1">
    <location>
        <begin position="116"/>
        <end position="161"/>
    </location>
</feature>
<proteinExistence type="predicted"/>
<sequence>MMIKIFLFFIAITFLGLESLNAETQWNEKSGKSSEKDQNSFINELDDIVLKLENFISLKNKEQRILETTIQELRKDVENTNDLFGNLLENYEACTSYTEELETQFKAEQIKNSTDIHRIENTKNKIEEEKQKLISSLKQCKKNYEEALENQKMNSKDSSKNLRFSSDNFERFSQIATNYNQLKVELKKYMNLIQEEFPGFVYNQKRKGSLKDQLQKWKNSKKNS</sequence>
<evidence type="ECO:0000313" key="3">
    <source>
        <dbReference type="Proteomes" id="UP000026922"/>
    </source>
</evidence>
<dbReference type="EMBL" id="ARPM03000106">
    <property type="protein sequence ID" value="ETZ05159.1"/>
    <property type="molecule type" value="Genomic_DNA"/>
</dbReference>
<dbReference type="Proteomes" id="UP000026922">
    <property type="component" value="Unassembled WGS sequence"/>
</dbReference>
<protein>
    <submittedName>
        <fullName evidence="2">Uncharacterized protein</fullName>
    </submittedName>
</protein>
<evidence type="ECO:0000313" key="2">
    <source>
        <dbReference type="EMBL" id="ETZ05159.1"/>
    </source>
</evidence>
<evidence type="ECO:0000256" key="1">
    <source>
        <dbReference type="SAM" id="Coils"/>
    </source>
</evidence>
<keyword evidence="3" id="KW-1185">Reference proteome</keyword>
<feature type="coiled-coil region" evidence="1">
    <location>
        <begin position="63"/>
        <end position="90"/>
    </location>
</feature>
<keyword evidence="1" id="KW-0175">Coiled coil</keyword>
<accession>A0A061JIU2</accession>